<dbReference type="AlphaFoldDB" id="A0A0K1ELZ6"/>
<dbReference type="EMBL" id="CP012159">
    <property type="protein sequence ID" value="AKT41623.1"/>
    <property type="molecule type" value="Genomic_DNA"/>
</dbReference>
<organism evidence="4 5">
    <name type="scientific">Chondromyces crocatus</name>
    <dbReference type="NCBI Taxonomy" id="52"/>
    <lineage>
        <taxon>Bacteria</taxon>
        <taxon>Pseudomonadati</taxon>
        <taxon>Myxococcota</taxon>
        <taxon>Polyangia</taxon>
        <taxon>Polyangiales</taxon>
        <taxon>Polyangiaceae</taxon>
        <taxon>Chondromyces</taxon>
    </lineage>
</organism>
<dbReference type="KEGG" id="ccro:CMC5_058300"/>
<dbReference type="STRING" id="52.CMC5_058300"/>
<proteinExistence type="predicted"/>
<evidence type="ECO:0000256" key="1">
    <source>
        <dbReference type="PROSITE-ProRule" id="PRU00339"/>
    </source>
</evidence>
<feature type="chain" id="PRO_5005459676" evidence="3">
    <location>
        <begin position="25"/>
        <end position="332"/>
    </location>
</feature>
<dbReference type="InterPro" id="IPR019734">
    <property type="entry name" value="TPR_rpt"/>
</dbReference>
<sequence length="332" mass="34650">MARWQPPAATLLLSASIALTGAHAAGQPRPSSPPREPVVRAESELARAREHFQRGVEFAESGQLQEALDSFQSAYDLQPAYPILYNIGQVSRHIGDPARSLRAFERYLAEGGVKIDGDRHAEVVAAVAALRLQVATVRLQAPSGATLSVDGAPLGSAPLRDPVVLNPGTHRFRAELPDAPPIERSLHVRAAHTTDVTLERPSPRPATPPPAQPPPIERSSPLWIGWALTGTLAAAATATGIASIVTAVKLSDTPYAGPDRRPHPDASAATLGARLDTLAVTTDILLAATAASLGVTLVLSLTAPSPRAPVPPEAPRVSLGVAPGHLVLTGTF</sequence>
<feature type="repeat" description="TPR" evidence="1">
    <location>
        <begin position="48"/>
        <end position="81"/>
    </location>
</feature>
<dbReference type="RefSeq" id="WP_050433381.1">
    <property type="nucleotide sequence ID" value="NZ_CP012159.1"/>
</dbReference>
<feature type="region of interest" description="Disordered" evidence="2">
    <location>
        <begin position="194"/>
        <end position="218"/>
    </location>
</feature>
<accession>A0A0K1ELZ6</accession>
<feature type="compositionally biased region" description="Pro residues" evidence="2">
    <location>
        <begin position="203"/>
        <end position="216"/>
    </location>
</feature>
<dbReference type="OrthoDB" id="5493489at2"/>
<dbReference type="InterPro" id="IPR011990">
    <property type="entry name" value="TPR-like_helical_dom_sf"/>
</dbReference>
<dbReference type="PROSITE" id="PS50005">
    <property type="entry name" value="TPR"/>
    <property type="match status" value="1"/>
</dbReference>
<evidence type="ECO:0000313" key="4">
    <source>
        <dbReference type="EMBL" id="AKT41623.1"/>
    </source>
</evidence>
<protein>
    <submittedName>
        <fullName evidence="4">Uncharacterized protein</fullName>
    </submittedName>
</protein>
<feature type="signal peptide" evidence="3">
    <location>
        <begin position="1"/>
        <end position="24"/>
    </location>
</feature>
<reference evidence="4 5" key="1">
    <citation type="submission" date="2015-07" db="EMBL/GenBank/DDBJ databases">
        <title>Genome analysis of myxobacterium Chondromyces crocatus Cm c5 reveals a high potential for natural compound synthesis and the genetic basis for the loss of fruiting body formation.</title>
        <authorList>
            <person name="Zaburannyi N."/>
            <person name="Bunk B."/>
            <person name="Maier J."/>
            <person name="Overmann J."/>
            <person name="Mueller R."/>
        </authorList>
    </citation>
    <scope>NUCLEOTIDE SEQUENCE [LARGE SCALE GENOMIC DNA]</scope>
    <source>
        <strain evidence="4 5">Cm c5</strain>
    </source>
</reference>
<dbReference type="Gene3D" id="1.25.40.10">
    <property type="entry name" value="Tetratricopeptide repeat domain"/>
    <property type="match status" value="1"/>
</dbReference>
<dbReference type="SUPFAM" id="SSF48452">
    <property type="entry name" value="TPR-like"/>
    <property type="match status" value="1"/>
</dbReference>
<evidence type="ECO:0000256" key="3">
    <source>
        <dbReference type="SAM" id="SignalP"/>
    </source>
</evidence>
<dbReference type="PATRIC" id="fig|52.7.peg.6431"/>
<keyword evidence="5" id="KW-1185">Reference proteome</keyword>
<keyword evidence="1" id="KW-0802">TPR repeat</keyword>
<keyword evidence="3" id="KW-0732">Signal</keyword>
<evidence type="ECO:0000256" key="2">
    <source>
        <dbReference type="SAM" id="MobiDB-lite"/>
    </source>
</evidence>
<evidence type="ECO:0000313" key="5">
    <source>
        <dbReference type="Proteomes" id="UP000067626"/>
    </source>
</evidence>
<gene>
    <name evidence="4" type="ORF">CMC5_058300</name>
</gene>
<dbReference type="Proteomes" id="UP000067626">
    <property type="component" value="Chromosome"/>
</dbReference>
<name>A0A0K1ELZ6_CHOCO</name>